<name>W4H0R6_APHAT</name>
<reference evidence="3" key="1">
    <citation type="submission" date="2013-12" db="EMBL/GenBank/DDBJ databases">
        <title>The Genome Sequence of Aphanomyces astaci APO3.</title>
        <authorList>
            <consortium name="The Broad Institute Genomics Platform"/>
            <person name="Russ C."/>
            <person name="Tyler B."/>
            <person name="van West P."/>
            <person name="Dieguez-Uribeondo J."/>
            <person name="Young S.K."/>
            <person name="Zeng Q."/>
            <person name="Gargeya S."/>
            <person name="Fitzgerald M."/>
            <person name="Abouelleil A."/>
            <person name="Alvarado L."/>
            <person name="Chapman S.B."/>
            <person name="Gainer-Dewar J."/>
            <person name="Goldberg J."/>
            <person name="Griggs A."/>
            <person name="Gujja S."/>
            <person name="Hansen M."/>
            <person name="Howarth C."/>
            <person name="Imamovic A."/>
            <person name="Ireland A."/>
            <person name="Larimer J."/>
            <person name="McCowan C."/>
            <person name="Murphy C."/>
            <person name="Pearson M."/>
            <person name="Poon T.W."/>
            <person name="Priest M."/>
            <person name="Roberts A."/>
            <person name="Saif S."/>
            <person name="Shea T."/>
            <person name="Sykes S."/>
            <person name="Wortman J."/>
            <person name="Nusbaum C."/>
            <person name="Birren B."/>
        </authorList>
    </citation>
    <scope>NUCLEOTIDE SEQUENCE [LARGE SCALE GENOMIC DNA]</scope>
    <source>
        <strain evidence="3">APO3</strain>
    </source>
</reference>
<dbReference type="OrthoDB" id="72503at2759"/>
<evidence type="ECO:0000256" key="2">
    <source>
        <dbReference type="SAM" id="Phobius"/>
    </source>
</evidence>
<keyword evidence="2" id="KW-0812">Transmembrane</keyword>
<dbReference type="VEuPathDB" id="FungiDB:H257_03858"/>
<proteinExistence type="predicted"/>
<feature type="compositionally biased region" description="Polar residues" evidence="1">
    <location>
        <begin position="81"/>
        <end position="93"/>
    </location>
</feature>
<gene>
    <name evidence="3" type="ORF">H257_03858</name>
</gene>
<feature type="transmembrane region" description="Helical" evidence="2">
    <location>
        <begin position="223"/>
        <end position="245"/>
    </location>
</feature>
<dbReference type="AlphaFoldDB" id="W4H0R6"/>
<dbReference type="GeneID" id="20805854"/>
<dbReference type="RefSeq" id="XP_009826450.1">
    <property type="nucleotide sequence ID" value="XM_009828148.1"/>
</dbReference>
<keyword evidence="2" id="KW-1133">Transmembrane helix</keyword>
<organism evidence="3">
    <name type="scientific">Aphanomyces astaci</name>
    <name type="common">Crayfish plague agent</name>
    <dbReference type="NCBI Taxonomy" id="112090"/>
    <lineage>
        <taxon>Eukaryota</taxon>
        <taxon>Sar</taxon>
        <taxon>Stramenopiles</taxon>
        <taxon>Oomycota</taxon>
        <taxon>Saprolegniomycetes</taxon>
        <taxon>Saprolegniales</taxon>
        <taxon>Verrucalvaceae</taxon>
        <taxon>Aphanomyces</taxon>
    </lineage>
</organism>
<accession>W4H0R6</accession>
<evidence type="ECO:0000256" key="1">
    <source>
        <dbReference type="SAM" id="MobiDB-lite"/>
    </source>
</evidence>
<keyword evidence="2" id="KW-0472">Membrane</keyword>
<sequence length="341" mass="38006">MTDRGVPIHHRDNPYPEPDTPPPLTSGNEGPYVDDGNICATPKPRSSPYDYCPATPPSGPRTPLTPIASTPRPAQPRPSMRISTSTTSYSHQPSPAPPRILMMPRRSEPQVQLTYLILPQTRGRSSTSAFHLRRPGSIVDTRPRLAPLKSKARPSEKEKMETEVLPDYVVDHMFAMTPRSTSSSAAPGDDFIPSQSPIAVIEESSPASDEMKVETVLTTANHLGIAVFVDMMLKLVMFLVFMSYIDPIRMLFSIFGYSSSFSFSIRQYFLFTTFCAFDILFLVVWGWTGFGDKQLYRTTLAISNVLILVVEMVCTGRLLVLLRNLTPHRTCPSIAKTIDFF</sequence>
<dbReference type="EMBL" id="KI913119">
    <property type="protein sequence ID" value="ETV84758.1"/>
    <property type="molecule type" value="Genomic_DNA"/>
</dbReference>
<feature type="compositionally biased region" description="Pro residues" evidence="1">
    <location>
        <begin position="15"/>
        <end position="24"/>
    </location>
</feature>
<protein>
    <submittedName>
        <fullName evidence="3">Uncharacterized protein</fullName>
    </submittedName>
</protein>
<evidence type="ECO:0000313" key="3">
    <source>
        <dbReference type="EMBL" id="ETV84758.1"/>
    </source>
</evidence>
<feature type="region of interest" description="Disordered" evidence="1">
    <location>
        <begin position="1"/>
        <end position="97"/>
    </location>
</feature>
<feature type="transmembrane region" description="Helical" evidence="2">
    <location>
        <begin position="268"/>
        <end position="288"/>
    </location>
</feature>
<feature type="transmembrane region" description="Helical" evidence="2">
    <location>
        <begin position="300"/>
        <end position="320"/>
    </location>
</feature>